<organism evidence="5 6">
    <name type="scientific">Sulfuricurvum kujiense (strain ATCC BAA-921 / DSM 16994 / JCM 11577 / YK-1)</name>
    <dbReference type="NCBI Taxonomy" id="709032"/>
    <lineage>
        <taxon>Bacteria</taxon>
        <taxon>Pseudomonadati</taxon>
        <taxon>Campylobacterota</taxon>
        <taxon>Epsilonproteobacteria</taxon>
        <taxon>Campylobacterales</taxon>
        <taxon>Sulfurimonadaceae</taxon>
        <taxon>Sulfuricurvum</taxon>
    </lineage>
</organism>
<proteinExistence type="predicted"/>
<dbReference type="EMBL" id="CP002355">
    <property type="protein sequence ID" value="ADR32971.1"/>
    <property type="molecule type" value="Genomic_DNA"/>
</dbReference>
<keyword evidence="5" id="KW-0449">Lipoprotein</keyword>
<dbReference type="NCBIfam" id="TIGR03302">
    <property type="entry name" value="OM_YfiO"/>
    <property type="match status" value="1"/>
</dbReference>
<evidence type="ECO:0000256" key="2">
    <source>
        <dbReference type="ARBA" id="ARBA00023136"/>
    </source>
</evidence>
<dbReference type="InterPro" id="IPR039565">
    <property type="entry name" value="BamD-like"/>
</dbReference>
<dbReference type="OrthoDB" id="5342947at2"/>
<dbReference type="InterPro" id="IPR011990">
    <property type="entry name" value="TPR-like_helical_dom_sf"/>
</dbReference>
<dbReference type="Gene3D" id="1.25.40.10">
    <property type="entry name" value="Tetratricopeptide repeat domain"/>
    <property type="match status" value="1"/>
</dbReference>
<protein>
    <submittedName>
        <fullName evidence="5">Outer membrane assembly lipoprotein YfiO</fullName>
    </submittedName>
</protein>
<feature type="domain" description="Outer membrane lipoprotein BamD-like" evidence="4">
    <location>
        <begin position="29"/>
        <end position="182"/>
    </location>
</feature>
<evidence type="ECO:0000256" key="1">
    <source>
        <dbReference type="ARBA" id="ARBA00022729"/>
    </source>
</evidence>
<keyword evidence="6" id="KW-1185">Reference proteome</keyword>
<accession>E4TYJ4</accession>
<evidence type="ECO:0000256" key="3">
    <source>
        <dbReference type="ARBA" id="ARBA00023237"/>
    </source>
</evidence>
<dbReference type="Proteomes" id="UP000008721">
    <property type="component" value="Chromosome"/>
</dbReference>
<evidence type="ECO:0000313" key="5">
    <source>
        <dbReference type="EMBL" id="ADR32971.1"/>
    </source>
</evidence>
<dbReference type="HOGENOM" id="CLU_081544_0_0_7"/>
<keyword evidence="2" id="KW-0472">Membrane</keyword>
<evidence type="ECO:0000259" key="4">
    <source>
        <dbReference type="Pfam" id="PF13525"/>
    </source>
</evidence>
<dbReference type="KEGG" id="sku:Sulku_0304"/>
<evidence type="ECO:0000313" key="6">
    <source>
        <dbReference type="Proteomes" id="UP000008721"/>
    </source>
</evidence>
<dbReference type="RefSeq" id="WP_013459168.1">
    <property type="nucleotide sequence ID" value="NC_014762.1"/>
</dbReference>
<keyword evidence="3" id="KW-0998">Cell outer membrane</keyword>
<sequence length="258" mass="29669">MIRTWLIAITTLILLTGCGSKDLEEFNKPAEYWYEKMVTAVSNGNLERADSYFSSLQSEHISSPFLSEATMIMAQAHMAHEEYLLSEHFLDEYIRRYATPEGREYAEFLKIKAKFLALPNPGRDQGLIDETLNSVETFKRSYPNSMYLPLVHSMETQLQLARGVLNEQIAELYERLGKPKAAGSYRTIAPVTWIDSKNIVRAEVPWYREMFEGDGTSSWYAFMIPKTRSVVSMDDNESTASPKKQDNGSWYDFLIPHF</sequence>
<dbReference type="PROSITE" id="PS51257">
    <property type="entry name" value="PROKAR_LIPOPROTEIN"/>
    <property type="match status" value="1"/>
</dbReference>
<dbReference type="InterPro" id="IPR017689">
    <property type="entry name" value="BamD"/>
</dbReference>
<gene>
    <name evidence="5" type="ordered locus">Sulku_0304</name>
</gene>
<keyword evidence="1" id="KW-0732">Signal</keyword>
<dbReference type="Pfam" id="PF13525">
    <property type="entry name" value="YfiO"/>
    <property type="match status" value="1"/>
</dbReference>
<reference evidence="5 6" key="1">
    <citation type="journal article" date="2012" name="Stand. Genomic Sci.">
        <title>Complete genome sequence of the sulfur compounds oxidizing chemolithoautotroph Sulfuricurvum kujiense type strain (YK-1(T)).</title>
        <authorList>
            <person name="Han C."/>
            <person name="Kotsyurbenko O."/>
            <person name="Chertkov O."/>
            <person name="Held B."/>
            <person name="Lapidus A."/>
            <person name="Nolan M."/>
            <person name="Lucas S."/>
            <person name="Hammon N."/>
            <person name="Deshpande S."/>
            <person name="Cheng J.F."/>
            <person name="Tapia R."/>
            <person name="Goodwin L.A."/>
            <person name="Pitluck S."/>
            <person name="Liolios K."/>
            <person name="Pagani I."/>
            <person name="Ivanova N."/>
            <person name="Mavromatis K."/>
            <person name="Mikhailova N."/>
            <person name="Pati A."/>
            <person name="Chen A."/>
            <person name="Palaniappan K."/>
            <person name="Land M."/>
            <person name="Hauser L."/>
            <person name="Chang Y.J."/>
            <person name="Jeffries C.D."/>
            <person name="Brambilla E.M."/>
            <person name="Rohde M."/>
            <person name="Spring S."/>
            <person name="Sikorski J."/>
            <person name="Goker M."/>
            <person name="Woyke T."/>
            <person name="Bristow J."/>
            <person name="Eisen J.A."/>
            <person name="Markowitz V."/>
            <person name="Hugenholtz P."/>
            <person name="Kyrpides N.C."/>
            <person name="Klenk H.P."/>
            <person name="Detter J.C."/>
        </authorList>
    </citation>
    <scope>NUCLEOTIDE SEQUENCE [LARGE SCALE GENOMIC DNA]</scope>
    <source>
        <strain evidence="6">ATCC BAA-921 / DSM 16994 / JCM 11577 / YK-1</strain>
    </source>
</reference>
<name>E4TYJ4_SULKY</name>
<dbReference type="eggNOG" id="COG4105">
    <property type="taxonomic scope" value="Bacteria"/>
</dbReference>
<dbReference type="STRING" id="709032.Sulku_0304"/>
<dbReference type="AlphaFoldDB" id="E4TYJ4"/>